<feature type="chain" id="PRO_5042052401" description="Heme-binding protein Shr-like Hb-interacting domain-containing protein" evidence="2">
    <location>
        <begin position="23"/>
        <end position="505"/>
    </location>
</feature>
<protein>
    <recommendedName>
        <fullName evidence="3">Heme-binding protein Shr-like Hb-interacting domain-containing protein</fullName>
    </recommendedName>
</protein>
<dbReference type="RefSeq" id="WP_308730883.1">
    <property type="nucleotide sequence ID" value="NZ_JAJEQN010000002.1"/>
</dbReference>
<dbReference type="Proteomes" id="UP001198200">
    <property type="component" value="Unassembled WGS sequence"/>
</dbReference>
<dbReference type="InterPro" id="IPR011432">
    <property type="entry name" value="Shr-like_HID"/>
</dbReference>
<dbReference type="AlphaFoldDB" id="A0AAE3E2L9"/>
<organism evidence="4 5">
    <name type="scientific">Anthropogastromicrobium aceti</name>
    <dbReference type="NCBI Taxonomy" id="2981768"/>
    <lineage>
        <taxon>Bacteria</taxon>
        <taxon>Bacillati</taxon>
        <taxon>Bacillota</taxon>
        <taxon>Clostridia</taxon>
        <taxon>Lachnospirales</taxon>
        <taxon>Lachnospiraceae</taxon>
        <taxon>Anthropogastromicrobium</taxon>
    </lineage>
</organism>
<evidence type="ECO:0000259" key="3">
    <source>
        <dbReference type="Pfam" id="PF07550"/>
    </source>
</evidence>
<evidence type="ECO:0000256" key="1">
    <source>
        <dbReference type="SAM" id="MobiDB-lite"/>
    </source>
</evidence>
<reference evidence="4 5" key="1">
    <citation type="submission" date="2021-10" db="EMBL/GenBank/DDBJ databases">
        <title>Anaerobic single-cell dispensing facilitates the cultivation of human gut bacteria.</title>
        <authorList>
            <person name="Afrizal A."/>
        </authorList>
    </citation>
    <scope>NUCLEOTIDE SEQUENCE [LARGE SCALE GENOMIC DNA]</scope>
    <source>
        <strain evidence="4 5">CLA-AA-H224</strain>
    </source>
</reference>
<feature type="domain" description="Heme-binding protein Shr-like Hb-interacting" evidence="3">
    <location>
        <begin position="431"/>
        <end position="499"/>
    </location>
</feature>
<feature type="compositionally biased region" description="Polar residues" evidence="1">
    <location>
        <begin position="31"/>
        <end position="42"/>
    </location>
</feature>
<feature type="signal peptide" evidence="2">
    <location>
        <begin position="1"/>
        <end position="22"/>
    </location>
</feature>
<evidence type="ECO:0000313" key="5">
    <source>
        <dbReference type="Proteomes" id="UP001198200"/>
    </source>
</evidence>
<evidence type="ECO:0000256" key="2">
    <source>
        <dbReference type="SAM" id="SignalP"/>
    </source>
</evidence>
<name>A0AAE3E2L9_9FIRM</name>
<sequence>MRTKMALAVLAASTIAAGNMSAFGGVLKSESTPATSEAQTEEASGAEDEAQTVSIEASEYYFGKINVPYADFYYGEINHVQPEALEDAAAGQYDAEDKVTAAGLREEGIYDSVTSATSQKSQRFEKSYFEQNGDGTDILGPSSVNVAIPKTLYDDVKAAIEAGTECSNPLVEFVSSLEEVSEEVPAEYKVINSDGTLSQTIGTTKEAENVTVSFATVSTWGNYQIDFDGLEIESADIQGALLETSDGEIYGLEHLDNLWLRANEIAFAAEEMTEPHGNTPSWQRFADIQGKTITKVTYMLADQDDISIETDLYCKELLGEEYSITTDESVIYQKDGTAINITYTTPDDSDYSVEAVAAGRTAVEDGLYSVEDNVITLSGDLKPGSYTVTFSDDKYASKKSSTLVESGLEEGSVSIENNAVVIADNEQGLTGADYAAQVTSVIVNGEPVKAKGIAGILFNEDGSINLDAEIEGQDGNVKVFDGSDSYEIELEATGYPAVKGTVTAQ</sequence>
<dbReference type="EMBL" id="JAJEQN010000002">
    <property type="protein sequence ID" value="MCC2220217.1"/>
    <property type="molecule type" value="Genomic_DNA"/>
</dbReference>
<proteinExistence type="predicted"/>
<comment type="caution">
    <text evidence="4">The sequence shown here is derived from an EMBL/GenBank/DDBJ whole genome shotgun (WGS) entry which is preliminary data.</text>
</comment>
<feature type="region of interest" description="Disordered" evidence="1">
    <location>
        <begin position="31"/>
        <end position="50"/>
    </location>
</feature>
<evidence type="ECO:0000313" key="4">
    <source>
        <dbReference type="EMBL" id="MCC2220217.1"/>
    </source>
</evidence>
<dbReference type="Pfam" id="PF07550">
    <property type="entry name" value="Shr-like_HID"/>
    <property type="match status" value="1"/>
</dbReference>
<accession>A0AAE3E2L9</accession>
<gene>
    <name evidence="4" type="ORF">LKD48_00955</name>
</gene>
<keyword evidence="5" id="KW-1185">Reference proteome</keyword>
<keyword evidence="2" id="KW-0732">Signal</keyword>